<dbReference type="Proteomes" id="UP000539350">
    <property type="component" value="Unassembled WGS sequence"/>
</dbReference>
<accession>A0A7W2TXI6</accession>
<dbReference type="EMBL" id="JACFXU010000016">
    <property type="protein sequence ID" value="MBA6413785.1"/>
    <property type="molecule type" value="Genomic_DNA"/>
</dbReference>
<dbReference type="GO" id="GO:0016627">
    <property type="term" value="F:oxidoreductase activity, acting on the CH-CH group of donors"/>
    <property type="evidence" value="ECO:0007669"/>
    <property type="project" value="InterPro"/>
</dbReference>
<dbReference type="AlphaFoldDB" id="A0A7W2TXI6"/>
<keyword evidence="5" id="KW-1185">Reference proteome</keyword>
<evidence type="ECO:0000313" key="3">
    <source>
        <dbReference type="EMBL" id="MBA6413670.1"/>
    </source>
</evidence>
<evidence type="ECO:0000313" key="5">
    <source>
        <dbReference type="Proteomes" id="UP000539350"/>
    </source>
</evidence>
<comment type="caution">
    <text evidence="4">The sequence shown here is derived from an EMBL/GenBank/DDBJ whole genome shotgun (WGS) entry which is preliminary data.</text>
</comment>
<protein>
    <recommendedName>
        <fullName evidence="2">Acyl-CoA dehydrogenase C-terminal domain-containing protein</fullName>
    </recommendedName>
</protein>
<dbReference type="Gene3D" id="1.20.140.10">
    <property type="entry name" value="Butyryl-CoA Dehydrogenase, subunit A, domain 3"/>
    <property type="match status" value="1"/>
</dbReference>
<reference evidence="4 5" key="1">
    <citation type="submission" date="2020-07" db="EMBL/GenBank/DDBJ databases">
        <title>Halieaceae bacterium, F7430, whole genome shotgun sequencing project.</title>
        <authorList>
            <person name="Jiang S."/>
            <person name="Liu Z.W."/>
            <person name="Du Z.J."/>
        </authorList>
    </citation>
    <scope>NUCLEOTIDE SEQUENCE [LARGE SCALE GENOMIC DNA]</scope>
    <source>
        <strain evidence="4 5">F7430</strain>
    </source>
</reference>
<dbReference type="SUPFAM" id="SSF47203">
    <property type="entry name" value="Acyl-CoA dehydrogenase C-terminal domain-like"/>
    <property type="match status" value="1"/>
</dbReference>
<sequence length="196" mass="22050">MKDIFVPKHRVHHAMDGFRCDSPGNAVNTAALYRIPFQQIFIRAITTSALGALRGMLQAFEHYAENRVSSLGNATREDPDAQAICAEILAELDEMELVLIRNYNELLEHAQSGEPPPMDRRLLFKYQAAAVPDRCLRLAKRLFQCVGGSGIFATQPFGRYYRDIITSRQHAAAQSNVVARSWGGIVLGKENQEWYL</sequence>
<gene>
    <name evidence="3" type="ORF">H2508_11170</name>
    <name evidence="4" type="ORF">H2508_11755</name>
</gene>
<feature type="domain" description="Acyl-CoA dehydrogenase C-terminal" evidence="2">
    <location>
        <begin position="47"/>
        <end position="174"/>
    </location>
</feature>
<dbReference type="InterPro" id="IPR036250">
    <property type="entry name" value="AcylCo_DH-like_C"/>
</dbReference>
<dbReference type="EMBL" id="JACFXU010000014">
    <property type="protein sequence ID" value="MBA6413670.1"/>
    <property type="molecule type" value="Genomic_DNA"/>
</dbReference>
<evidence type="ECO:0000259" key="2">
    <source>
        <dbReference type="Pfam" id="PF08028"/>
    </source>
</evidence>
<evidence type="ECO:0000256" key="1">
    <source>
        <dbReference type="ARBA" id="ARBA00023002"/>
    </source>
</evidence>
<name>A0A7W2TXI6_9GAMM</name>
<evidence type="ECO:0000313" key="4">
    <source>
        <dbReference type="EMBL" id="MBA6413785.1"/>
    </source>
</evidence>
<organism evidence="4 5">
    <name type="scientific">Sediminihaliea albiluteola</name>
    <dbReference type="NCBI Taxonomy" id="2758564"/>
    <lineage>
        <taxon>Bacteria</taxon>
        <taxon>Pseudomonadati</taxon>
        <taxon>Pseudomonadota</taxon>
        <taxon>Gammaproteobacteria</taxon>
        <taxon>Cellvibrionales</taxon>
        <taxon>Halieaceae</taxon>
        <taxon>Sediminihaliea</taxon>
    </lineage>
</organism>
<proteinExistence type="predicted"/>
<dbReference type="Pfam" id="PF08028">
    <property type="entry name" value="Acyl-CoA_dh_2"/>
    <property type="match status" value="1"/>
</dbReference>
<dbReference type="InterPro" id="IPR013107">
    <property type="entry name" value="Acyl-CoA_DH_C"/>
</dbReference>
<keyword evidence="1" id="KW-0560">Oxidoreductase</keyword>